<dbReference type="InterPro" id="IPR012337">
    <property type="entry name" value="RNaseH-like_sf"/>
</dbReference>
<protein>
    <submittedName>
        <fullName evidence="6">27630_t:CDS:1</fullName>
    </submittedName>
</protein>
<organism evidence="6 7">
    <name type="scientific">Gigaspora margarita</name>
    <dbReference type="NCBI Taxonomy" id="4874"/>
    <lineage>
        <taxon>Eukaryota</taxon>
        <taxon>Fungi</taxon>
        <taxon>Fungi incertae sedis</taxon>
        <taxon>Mucoromycota</taxon>
        <taxon>Glomeromycotina</taxon>
        <taxon>Glomeromycetes</taxon>
        <taxon>Diversisporales</taxon>
        <taxon>Gigasporaceae</taxon>
        <taxon>Gigaspora</taxon>
    </lineage>
</organism>
<evidence type="ECO:0000256" key="5">
    <source>
        <dbReference type="ARBA" id="ARBA00023242"/>
    </source>
</evidence>
<dbReference type="EMBL" id="CAJVQB010006393">
    <property type="protein sequence ID" value="CAG8683165.1"/>
    <property type="molecule type" value="Genomic_DNA"/>
</dbReference>
<evidence type="ECO:0000256" key="4">
    <source>
        <dbReference type="ARBA" id="ARBA00022833"/>
    </source>
</evidence>
<keyword evidence="5" id="KW-0539">Nucleus</keyword>
<evidence type="ECO:0000256" key="3">
    <source>
        <dbReference type="ARBA" id="ARBA00022771"/>
    </source>
</evidence>
<evidence type="ECO:0000313" key="7">
    <source>
        <dbReference type="Proteomes" id="UP000789901"/>
    </source>
</evidence>
<dbReference type="PANTHER" id="PTHR46481:SF10">
    <property type="entry name" value="ZINC FINGER BED DOMAIN-CONTAINING PROTEIN 39"/>
    <property type="match status" value="1"/>
</dbReference>
<keyword evidence="4" id="KW-0862">Zinc</keyword>
<comment type="subcellular location">
    <subcellularLocation>
        <location evidence="1">Nucleus</location>
    </subcellularLocation>
</comment>
<dbReference type="PANTHER" id="PTHR46481">
    <property type="entry name" value="ZINC FINGER BED DOMAIN-CONTAINING PROTEIN 4"/>
    <property type="match status" value="1"/>
</dbReference>
<evidence type="ECO:0000256" key="2">
    <source>
        <dbReference type="ARBA" id="ARBA00022723"/>
    </source>
</evidence>
<name>A0ABN7UXP2_GIGMA</name>
<keyword evidence="2" id="KW-0479">Metal-binding</keyword>
<dbReference type="Proteomes" id="UP000789901">
    <property type="component" value="Unassembled WGS sequence"/>
</dbReference>
<keyword evidence="7" id="KW-1185">Reference proteome</keyword>
<gene>
    <name evidence="6" type="ORF">GMARGA_LOCUS11087</name>
</gene>
<proteinExistence type="predicted"/>
<accession>A0ABN7UXP2</accession>
<dbReference type="InterPro" id="IPR052035">
    <property type="entry name" value="ZnF_BED_domain_contain"/>
</dbReference>
<dbReference type="SUPFAM" id="SSF53098">
    <property type="entry name" value="Ribonuclease H-like"/>
    <property type="match status" value="1"/>
</dbReference>
<comment type="caution">
    <text evidence="6">The sequence shown here is derived from an EMBL/GenBank/DDBJ whole genome shotgun (WGS) entry which is preliminary data.</text>
</comment>
<reference evidence="6 7" key="1">
    <citation type="submission" date="2021-06" db="EMBL/GenBank/DDBJ databases">
        <authorList>
            <person name="Kallberg Y."/>
            <person name="Tangrot J."/>
            <person name="Rosling A."/>
        </authorList>
    </citation>
    <scope>NUCLEOTIDE SEQUENCE [LARGE SCALE GENOMIC DNA]</scope>
    <source>
        <strain evidence="6 7">120-4 pot B 10/14</strain>
    </source>
</reference>
<sequence>MLISSDDLDNIPEGCSNKKVLQIQLNNEIYISDIDDNNIEIEQNKEEIIQGLQNLSFEEAVAINKNDLDKNLELTQKINFMVELNQIFGNIKILSKVALIADFWTSLKMENFLAITIYFIDKNWNLQHFVLDIFQFKCSYTGESIANKVYSLLEEFKIETKVIVLTTDNDSNMILLQIFYKLILTDFCYYRYMLLVKCPILKTYMPYKEKWNIYKNLVDLLELFNDATIELLSQTYPTIAHAQIILLALRKDLESKKNEVFLLHYVVDVILSKYIEYFHLITELFYISTFLNTIYNKYCFSNLDIEKILMPIRKKMDQQLLLPATKPKKISSFYQKLKYISQLTHAIDNEVKKHWLYTKADETIKLLDWCNTHTAEYPML</sequence>
<evidence type="ECO:0000256" key="1">
    <source>
        <dbReference type="ARBA" id="ARBA00004123"/>
    </source>
</evidence>
<keyword evidence="3" id="KW-0863">Zinc-finger</keyword>
<evidence type="ECO:0000313" key="6">
    <source>
        <dbReference type="EMBL" id="CAG8683165.1"/>
    </source>
</evidence>